<proteinExistence type="predicted"/>
<protein>
    <submittedName>
        <fullName evidence="2">Uncharacterized protein</fullName>
    </submittedName>
</protein>
<reference evidence="2 3" key="1">
    <citation type="submission" date="2019-03" db="EMBL/GenBank/DDBJ databases">
        <title>Genomic Encyclopedia of Type Strains, Phase IV (KMG-IV): sequencing the most valuable type-strain genomes for metagenomic binning, comparative biology and taxonomic classification.</title>
        <authorList>
            <person name="Goeker M."/>
        </authorList>
    </citation>
    <scope>NUCLEOTIDE SEQUENCE [LARGE SCALE GENOMIC DNA]</scope>
    <source>
        <strain evidence="2 3">DSM 18401</strain>
    </source>
</reference>
<dbReference type="AlphaFoldDB" id="A0A4V2RGQ3"/>
<accession>A0A4V2RGQ3</accession>
<dbReference type="EMBL" id="SLVX01000022">
    <property type="protein sequence ID" value="TCN37380.1"/>
    <property type="molecule type" value="Genomic_DNA"/>
</dbReference>
<comment type="caution">
    <text evidence="2">The sequence shown here is derived from an EMBL/GenBank/DDBJ whole genome shotgun (WGS) entry which is preliminary data.</text>
</comment>
<keyword evidence="3" id="KW-1185">Reference proteome</keyword>
<gene>
    <name evidence="2" type="ORF">EV665_1228</name>
</gene>
<evidence type="ECO:0000256" key="1">
    <source>
        <dbReference type="SAM" id="SignalP"/>
    </source>
</evidence>
<dbReference type="RefSeq" id="WP_133036132.1">
    <property type="nucleotide sequence ID" value="NZ_BAABEI010000009.1"/>
</dbReference>
<organism evidence="2 3">
    <name type="scientific">Shinella granuli</name>
    <dbReference type="NCBI Taxonomy" id="323621"/>
    <lineage>
        <taxon>Bacteria</taxon>
        <taxon>Pseudomonadati</taxon>
        <taxon>Pseudomonadota</taxon>
        <taxon>Alphaproteobacteria</taxon>
        <taxon>Hyphomicrobiales</taxon>
        <taxon>Rhizobiaceae</taxon>
        <taxon>Shinella</taxon>
    </lineage>
</organism>
<evidence type="ECO:0000313" key="2">
    <source>
        <dbReference type="EMBL" id="TCN37380.1"/>
    </source>
</evidence>
<dbReference type="Proteomes" id="UP000295351">
    <property type="component" value="Unassembled WGS sequence"/>
</dbReference>
<evidence type="ECO:0000313" key="3">
    <source>
        <dbReference type="Proteomes" id="UP000295351"/>
    </source>
</evidence>
<feature type="chain" id="PRO_5021007687" evidence="1">
    <location>
        <begin position="31"/>
        <end position="204"/>
    </location>
</feature>
<feature type="signal peptide" evidence="1">
    <location>
        <begin position="1"/>
        <end position="30"/>
    </location>
</feature>
<sequence>MAATRSISRPARHLGTALVALVLTATSALAQATDVLGIPGPIDFEGDAYRLAWSAQPSATYIKQEYLPDGQRAERYDQMILVETVTSGITVMDAVRAQVAMLNQRKATDPLVNMDVIQNEAAGEALLDFIVSSKDTDGQYIVEWNAYRYARYSDAGGKPGVMLFGISRRAYGNAAAKDLLTQLKALRPGRVKALTQVRLPRPAP</sequence>
<keyword evidence="1" id="KW-0732">Signal</keyword>
<name>A0A4V2RGQ3_SHIGR</name>